<dbReference type="PANTHER" id="PTHR43625">
    <property type="entry name" value="AFLATOXIN B1 ALDEHYDE REDUCTASE"/>
    <property type="match status" value="1"/>
</dbReference>
<sequence length="278" mass="30133">MSTFDIAGVGTVDRLGFGAMRITGPGIWGEPADRETARAVVRRAVELGVTLIDTADSYGPYVSEEIIAEAIAPYDDDVVVATKAGLVRTGPDRWHQVARREYLVQQAHLSLRRLQTDVIDLFQLHRIDSRTPREEQFETLAELRQEGVVKAIGLSEVSVADIEEASRYVPVATVQNRYNLTDRRSADVLAYCTENGIGFMPWAPVAAGEHAATSGPLARAAVEHDATPSQVALAWLLQASPVMLPIPGTGSIAHLEENLAANDLKLTPETVEELDALG</sequence>
<evidence type="ECO:0000259" key="2">
    <source>
        <dbReference type="Pfam" id="PF00248"/>
    </source>
</evidence>
<proteinExistence type="predicted"/>
<name>A0A0B2B2I9_9ACTN</name>
<dbReference type="InterPro" id="IPR023210">
    <property type="entry name" value="NADP_OxRdtase_dom"/>
</dbReference>
<dbReference type="SUPFAM" id="SSF51430">
    <property type="entry name" value="NAD(P)-linked oxidoreductase"/>
    <property type="match status" value="1"/>
</dbReference>
<dbReference type="InterPro" id="IPR020471">
    <property type="entry name" value="AKR"/>
</dbReference>
<gene>
    <name evidence="3" type="ORF">CLV56_3642</name>
</gene>
<dbReference type="AlphaFoldDB" id="A0A0B2B2I9"/>
<evidence type="ECO:0000256" key="1">
    <source>
        <dbReference type="ARBA" id="ARBA00023002"/>
    </source>
</evidence>
<dbReference type="OrthoDB" id="3664926at2"/>
<feature type="domain" description="NADP-dependent oxidoreductase" evidence="2">
    <location>
        <begin position="14"/>
        <end position="277"/>
    </location>
</feature>
<keyword evidence="1" id="KW-0560">Oxidoreductase</keyword>
<dbReference type="InterPro" id="IPR050791">
    <property type="entry name" value="Aldo-Keto_reductase"/>
</dbReference>
<dbReference type="Proteomes" id="UP000230842">
    <property type="component" value="Unassembled WGS sequence"/>
</dbReference>
<dbReference type="GO" id="GO:0016491">
    <property type="term" value="F:oxidoreductase activity"/>
    <property type="evidence" value="ECO:0007669"/>
    <property type="project" value="UniProtKB-KW"/>
</dbReference>
<dbReference type="RefSeq" id="WP_039369010.1">
    <property type="nucleotide sequence ID" value="NZ_PGEZ01000002.1"/>
</dbReference>
<evidence type="ECO:0000313" key="3">
    <source>
        <dbReference type="EMBL" id="PJJ54138.1"/>
    </source>
</evidence>
<dbReference type="PRINTS" id="PR00069">
    <property type="entry name" value="ALDKETRDTASE"/>
</dbReference>
<keyword evidence="4" id="KW-1185">Reference proteome</keyword>
<dbReference type="Pfam" id="PF00248">
    <property type="entry name" value="Aldo_ket_red"/>
    <property type="match status" value="1"/>
</dbReference>
<dbReference type="CDD" id="cd19088">
    <property type="entry name" value="AKR_AKR13B1"/>
    <property type="match status" value="1"/>
</dbReference>
<dbReference type="InterPro" id="IPR036812">
    <property type="entry name" value="NAD(P)_OxRdtase_dom_sf"/>
</dbReference>
<organism evidence="3 4">
    <name type="scientific">Mumia flava</name>
    <dbReference type="NCBI Taxonomy" id="1348852"/>
    <lineage>
        <taxon>Bacteria</taxon>
        <taxon>Bacillati</taxon>
        <taxon>Actinomycetota</taxon>
        <taxon>Actinomycetes</taxon>
        <taxon>Propionibacteriales</taxon>
        <taxon>Nocardioidaceae</taxon>
        <taxon>Mumia</taxon>
    </lineage>
</organism>
<reference evidence="3 4" key="1">
    <citation type="submission" date="2017-11" db="EMBL/GenBank/DDBJ databases">
        <title>Genomic Encyclopedia of Archaeal and Bacterial Type Strains, Phase II (KMG-II): From Individual Species to Whole Genera.</title>
        <authorList>
            <person name="Goeker M."/>
        </authorList>
    </citation>
    <scope>NUCLEOTIDE SEQUENCE [LARGE SCALE GENOMIC DNA]</scope>
    <source>
        <strain evidence="3 4">DSM 27763</strain>
    </source>
</reference>
<dbReference type="EMBL" id="PGEZ01000002">
    <property type="protein sequence ID" value="PJJ54138.1"/>
    <property type="molecule type" value="Genomic_DNA"/>
</dbReference>
<evidence type="ECO:0000313" key="4">
    <source>
        <dbReference type="Proteomes" id="UP000230842"/>
    </source>
</evidence>
<comment type="caution">
    <text evidence="3">The sequence shown here is derived from an EMBL/GenBank/DDBJ whole genome shotgun (WGS) entry which is preliminary data.</text>
</comment>
<protein>
    <submittedName>
        <fullName evidence="3">Aryl-alcohol dehydrogenase-like predicted oxidoreductase</fullName>
    </submittedName>
</protein>
<dbReference type="GO" id="GO:0005737">
    <property type="term" value="C:cytoplasm"/>
    <property type="evidence" value="ECO:0007669"/>
    <property type="project" value="TreeGrafter"/>
</dbReference>
<dbReference type="Gene3D" id="3.20.20.100">
    <property type="entry name" value="NADP-dependent oxidoreductase domain"/>
    <property type="match status" value="1"/>
</dbReference>
<dbReference type="PANTHER" id="PTHR43625:SF40">
    <property type="entry name" value="ALDO-KETO REDUCTASE YAKC [NADP(+)]"/>
    <property type="match status" value="1"/>
</dbReference>
<accession>A0A0B2B2I9</accession>